<dbReference type="PROSITE" id="PS50268">
    <property type="entry name" value="CADHERIN_2"/>
    <property type="match status" value="1"/>
</dbReference>
<keyword evidence="4" id="KW-0677">Repeat</keyword>
<dbReference type="Gene3D" id="3.30.1500.10">
    <property type="entry name" value="Haem-binding HasA"/>
    <property type="match status" value="1"/>
</dbReference>
<dbReference type="CDD" id="cd11304">
    <property type="entry name" value="Cadherin_repeat"/>
    <property type="match status" value="1"/>
</dbReference>
<comment type="cofactor">
    <cofactor evidence="1">
        <name>Ca(2+)</name>
        <dbReference type="ChEBI" id="CHEBI:29108"/>
    </cofactor>
</comment>
<evidence type="ECO:0000313" key="7">
    <source>
        <dbReference type="Proteomes" id="UP000574761"/>
    </source>
</evidence>
<dbReference type="GO" id="GO:0016020">
    <property type="term" value="C:membrane"/>
    <property type="evidence" value="ECO:0007669"/>
    <property type="project" value="InterPro"/>
</dbReference>
<protein>
    <submittedName>
        <fullName evidence="6">Ca2+-binding RTX toxin-like protein</fullName>
    </submittedName>
</protein>
<dbReference type="Gene3D" id="2.150.10.10">
    <property type="entry name" value="Serralysin-like metalloprotease, C-terminal"/>
    <property type="match status" value="2"/>
</dbReference>
<evidence type="ECO:0000256" key="4">
    <source>
        <dbReference type="ARBA" id="ARBA00022737"/>
    </source>
</evidence>
<evidence type="ECO:0000313" key="6">
    <source>
        <dbReference type="EMBL" id="MBB3975509.1"/>
    </source>
</evidence>
<dbReference type="EMBL" id="JACIEE010000001">
    <property type="protein sequence ID" value="MBB3975509.1"/>
    <property type="molecule type" value="Genomic_DNA"/>
</dbReference>
<sequence length="611" mass="62857">MTITIKLTAELGSSTGVNFNTAFTKYFSTLVPTGWPYILGGSGQFEGDQIVLLDKVVKGKEGDTKAIILDGKNFNYYFNDHTLSGTLTTVRLSTLGDSYNSADGSFDVEGGHIANVETPIEISGLKIYNAYGERGDVHDVIYGLMGGAHDGGGVSKPAALESFLWAEAHNVVGSAGADTYRGTKYNDTVRGNGGNDTFDGAAGKDTAVFSGTKANYTLTKNSNGSVTVTDKRSGANDGRDTLKNFEIAKFSDGSVDLTKLASSTNKAPTSIALSKATIAENSKIGTTIGTFSAKDPEGKALTYKLTDTAGGLFKLSGNKLLVAKAIDYEKVQSDTVTLKVTDAGGATASKTFTIKIGDVVETISGTAKGETLKGGAGADLIKAGSGSDKLYGYGGADQLKGDGGNDTLTGGAGADRLDGGAGKDTASYAGASKGVTASLTKASINTNDAKGDTYVSIENLIGTSHADKLTGNGSANVLTGGSGNDVLKGEGGADTLYGGKGADDLYGGSGKDVFVFKAVSDSTPSARDTIFDFANGDIIDLKAIDANTTKSGNQSFSFIGTDAFSDKAGELRYSKSGKDTYVTADTNGDGKTDFALHIDKLVTFEKGDFLL</sequence>
<feature type="domain" description="Cadherin" evidence="5">
    <location>
        <begin position="270"/>
        <end position="372"/>
    </location>
</feature>
<accession>A0A7W6DAU9</accession>
<evidence type="ECO:0000256" key="1">
    <source>
        <dbReference type="ARBA" id="ARBA00001913"/>
    </source>
</evidence>
<dbReference type="PANTHER" id="PTHR38340:SF1">
    <property type="entry name" value="S-LAYER PROTEIN"/>
    <property type="match status" value="1"/>
</dbReference>
<dbReference type="PRINTS" id="PR00313">
    <property type="entry name" value="CABNDNGRPT"/>
</dbReference>
<dbReference type="GO" id="GO:0005615">
    <property type="term" value="C:extracellular space"/>
    <property type="evidence" value="ECO:0007669"/>
    <property type="project" value="InterPro"/>
</dbReference>
<evidence type="ECO:0000259" key="5">
    <source>
        <dbReference type="PROSITE" id="PS50268"/>
    </source>
</evidence>
<dbReference type="InterPro" id="IPR002126">
    <property type="entry name" value="Cadherin-like_dom"/>
</dbReference>
<name>A0A7W6DAU9_9HYPH</name>
<dbReference type="Pfam" id="PF17963">
    <property type="entry name" value="Big_9"/>
    <property type="match status" value="1"/>
</dbReference>
<dbReference type="GO" id="GO:0007156">
    <property type="term" value="P:homophilic cell adhesion via plasma membrane adhesion molecules"/>
    <property type="evidence" value="ECO:0007669"/>
    <property type="project" value="InterPro"/>
</dbReference>
<evidence type="ECO:0000256" key="3">
    <source>
        <dbReference type="ARBA" id="ARBA00022525"/>
    </source>
</evidence>
<reference evidence="6 7" key="1">
    <citation type="submission" date="2020-08" db="EMBL/GenBank/DDBJ databases">
        <title>Genomic Encyclopedia of Type Strains, Phase IV (KMG-IV): sequencing the most valuable type-strain genomes for metagenomic binning, comparative biology and taxonomic classification.</title>
        <authorList>
            <person name="Goeker M."/>
        </authorList>
    </citation>
    <scope>NUCLEOTIDE SEQUENCE [LARGE SCALE GENOMIC DNA]</scope>
    <source>
        <strain evidence="6 7">DSM 100211</strain>
    </source>
</reference>
<dbReference type="InterPro" id="IPR018511">
    <property type="entry name" value="Hemolysin-typ_Ca-bd_CS"/>
</dbReference>
<organism evidence="6 7">
    <name type="scientific">Mycoplana azooxidifex</name>
    <dbReference type="NCBI Taxonomy" id="1636188"/>
    <lineage>
        <taxon>Bacteria</taxon>
        <taxon>Pseudomonadati</taxon>
        <taxon>Pseudomonadota</taxon>
        <taxon>Alphaproteobacteria</taxon>
        <taxon>Hyphomicrobiales</taxon>
        <taxon>Rhizobiaceae</taxon>
        <taxon>Mycoplana</taxon>
    </lineage>
</organism>
<dbReference type="GO" id="GO:0005509">
    <property type="term" value="F:calcium ion binding"/>
    <property type="evidence" value="ECO:0007669"/>
    <property type="project" value="InterPro"/>
</dbReference>
<evidence type="ECO:0000256" key="2">
    <source>
        <dbReference type="ARBA" id="ARBA00004613"/>
    </source>
</evidence>
<dbReference type="InterPro" id="IPR001343">
    <property type="entry name" value="Hemolysn_Ca-bd"/>
</dbReference>
<dbReference type="InterPro" id="IPR036912">
    <property type="entry name" value="HasA_haem-bd_sf"/>
</dbReference>
<dbReference type="InterPro" id="IPR011049">
    <property type="entry name" value="Serralysin-like_metalloprot_C"/>
</dbReference>
<dbReference type="SUPFAM" id="SSF54621">
    <property type="entry name" value="Heme-binding protein A (HasA)"/>
    <property type="match status" value="1"/>
</dbReference>
<dbReference type="PROSITE" id="PS00330">
    <property type="entry name" value="HEMOLYSIN_CALCIUM"/>
    <property type="match status" value="4"/>
</dbReference>
<dbReference type="InterPro" id="IPR013858">
    <property type="entry name" value="Peptidase_M10B_C"/>
</dbReference>
<comment type="caution">
    <text evidence="6">The sequence shown here is derived from an EMBL/GenBank/DDBJ whole genome shotgun (WGS) entry which is preliminary data.</text>
</comment>
<gene>
    <name evidence="6" type="ORF">GGQ64_000685</name>
</gene>
<dbReference type="RefSeq" id="WP_183799041.1">
    <property type="nucleotide sequence ID" value="NZ_JACIEE010000001.1"/>
</dbReference>
<comment type="subcellular location">
    <subcellularLocation>
        <location evidence="2">Secreted</location>
    </subcellularLocation>
</comment>
<proteinExistence type="predicted"/>
<keyword evidence="7" id="KW-1185">Reference proteome</keyword>
<dbReference type="SUPFAM" id="SSF49313">
    <property type="entry name" value="Cadherin-like"/>
    <property type="match status" value="1"/>
</dbReference>
<dbReference type="AlphaFoldDB" id="A0A7W6DAU9"/>
<dbReference type="SUPFAM" id="SSF51120">
    <property type="entry name" value="beta-Roll"/>
    <property type="match status" value="2"/>
</dbReference>
<dbReference type="Pfam" id="PF08548">
    <property type="entry name" value="Peptidase_M10_C"/>
    <property type="match status" value="1"/>
</dbReference>
<dbReference type="Proteomes" id="UP000574761">
    <property type="component" value="Unassembled WGS sequence"/>
</dbReference>
<keyword evidence="3" id="KW-0964">Secreted</keyword>
<dbReference type="InterPro" id="IPR015919">
    <property type="entry name" value="Cadherin-like_sf"/>
</dbReference>
<dbReference type="Pfam" id="PF00353">
    <property type="entry name" value="HemolysinCabind"/>
    <property type="match status" value="3"/>
</dbReference>
<dbReference type="InterPro" id="IPR050557">
    <property type="entry name" value="RTX_toxin/Mannuronan_C5-epim"/>
</dbReference>
<dbReference type="PANTHER" id="PTHR38340">
    <property type="entry name" value="S-LAYER PROTEIN"/>
    <property type="match status" value="1"/>
</dbReference>